<evidence type="ECO:0000256" key="8">
    <source>
        <dbReference type="RuleBase" id="RU000416"/>
    </source>
</evidence>
<gene>
    <name evidence="9" type="ORF">B5P46_08045</name>
</gene>
<dbReference type="EMBL" id="MZMU01000003">
    <property type="protein sequence ID" value="RXT28715.1"/>
    <property type="molecule type" value="Genomic_DNA"/>
</dbReference>
<evidence type="ECO:0000256" key="6">
    <source>
        <dbReference type="ARBA" id="ARBA00047422"/>
    </source>
</evidence>
<dbReference type="EC" id="2.1.1.37" evidence="1"/>
<dbReference type="InterPro" id="IPR001525">
    <property type="entry name" value="C5_MeTfrase"/>
</dbReference>
<dbReference type="Gene3D" id="3.40.50.150">
    <property type="entry name" value="Vaccinia Virus protein VP39"/>
    <property type="match status" value="1"/>
</dbReference>
<dbReference type="InterPro" id="IPR050750">
    <property type="entry name" value="C5-MTase"/>
</dbReference>
<evidence type="ECO:0000313" key="9">
    <source>
        <dbReference type="EMBL" id="RXT28715.1"/>
    </source>
</evidence>
<dbReference type="Pfam" id="PF00145">
    <property type="entry name" value="DNA_methylase"/>
    <property type="match status" value="1"/>
</dbReference>
<dbReference type="GO" id="GO:0032259">
    <property type="term" value="P:methylation"/>
    <property type="evidence" value="ECO:0007669"/>
    <property type="project" value="UniProtKB-KW"/>
</dbReference>
<sequence length="393" mass="43155">MGSLAEADASLGYPKLLYARFADRLMRIVSLFSGAGGFEAGFGDTHRTILVNDVAMSARDVLRQRFPDVALIEDVRNVQPDDINSADVLVAGFPCQDVSIVGGQRGLAGTRSALVEHVFRLARATRPSHILLENVQSIRFVHGGRVLLYLMHAAEQLGYSWAYRTLDSRAFGLPQRRRRFYFLASRDSDPGEVLLSDVGSTIPANSLDLSLPVGFYWTEGRSGHGLTADAIPPLKTGSSIGIPSPPAVLFPDGGVKIPTIETAERFQGFPEGWTGAAPPRLRWGLVGNAVSVPVVRWVSDRMNSPAVWDRNLSSPMPDRPMWPLAAWGDGRGLRLAVKVQEAPSSLDLGRISYGNYTWTDLSDRALAGFVNRARESRLRYPEGFLERLEARLR</sequence>
<comment type="catalytic activity">
    <reaction evidence="6">
        <text>a 2'-deoxycytidine in DNA + S-adenosyl-L-methionine = a 5-methyl-2'-deoxycytidine in DNA + S-adenosyl-L-homocysteine + H(+)</text>
        <dbReference type="Rhea" id="RHEA:13681"/>
        <dbReference type="Rhea" id="RHEA-COMP:11369"/>
        <dbReference type="Rhea" id="RHEA-COMP:11370"/>
        <dbReference type="ChEBI" id="CHEBI:15378"/>
        <dbReference type="ChEBI" id="CHEBI:57856"/>
        <dbReference type="ChEBI" id="CHEBI:59789"/>
        <dbReference type="ChEBI" id="CHEBI:85452"/>
        <dbReference type="ChEBI" id="CHEBI:85454"/>
        <dbReference type="EC" id="2.1.1.37"/>
    </reaction>
</comment>
<dbReference type="GO" id="GO:0003886">
    <property type="term" value="F:DNA (cytosine-5-)-methyltransferase activity"/>
    <property type="evidence" value="ECO:0007669"/>
    <property type="project" value="UniProtKB-EC"/>
</dbReference>
<dbReference type="InterPro" id="IPR029063">
    <property type="entry name" value="SAM-dependent_MTases_sf"/>
</dbReference>
<reference evidence="9 10" key="1">
    <citation type="submission" date="2017-03" db="EMBL/GenBank/DDBJ databases">
        <authorList>
            <person name="Safronova V.I."/>
            <person name="Sazanova A.L."/>
            <person name="Chirak E.R."/>
        </authorList>
    </citation>
    <scope>NUCLEOTIDE SEQUENCE [LARGE SCALE GENOMIC DNA]</scope>
    <source>
        <strain evidence="9 10">Tri-43</strain>
    </source>
</reference>
<keyword evidence="2 7" id="KW-0489">Methyltransferase</keyword>
<accession>A0A4Q1UCQ9</accession>
<dbReference type="NCBIfam" id="TIGR00675">
    <property type="entry name" value="dcm"/>
    <property type="match status" value="1"/>
</dbReference>
<dbReference type="AlphaFoldDB" id="A0A4Q1UCQ9"/>
<dbReference type="GO" id="GO:0009307">
    <property type="term" value="P:DNA restriction-modification system"/>
    <property type="evidence" value="ECO:0007669"/>
    <property type="project" value="UniProtKB-KW"/>
</dbReference>
<keyword evidence="3 7" id="KW-0808">Transferase</keyword>
<name>A0A4Q1UCQ9_RHILE</name>
<comment type="similarity">
    <text evidence="7 8">Belongs to the class I-like SAM-binding methyltransferase superfamily. C5-methyltransferase family.</text>
</comment>
<feature type="active site" evidence="7">
    <location>
        <position position="95"/>
    </location>
</feature>
<evidence type="ECO:0000256" key="4">
    <source>
        <dbReference type="ARBA" id="ARBA00022691"/>
    </source>
</evidence>
<evidence type="ECO:0000256" key="7">
    <source>
        <dbReference type="PROSITE-ProRule" id="PRU01016"/>
    </source>
</evidence>
<protein>
    <recommendedName>
        <fullName evidence="1">DNA (cytosine-5-)-methyltransferase</fullName>
        <ecNumber evidence="1">2.1.1.37</ecNumber>
    </recommendedName>
</protein>
<dbReference type="PANTHER" id="PTHR46098">
    <property type="entry name" value="TRNA (CYTOSINE(38)-C(5))-METHYLTRANSFERASE"/>
    <property type="match status" value="1"/>
</dbReference>
<evidence type="ECO:0000256" key="3">
    <source>
        <dbReference type="ARBA" id="ARBA00022679"/>
    </source>
</evidence>
<dbReference type="PANTHER" id="PTHR46098:SF1">
    <property type="entry name" value="TRNA (CYTOSINE(38)-C(5))-METHYLTRANSFERASE"/>
    <property type="match status" value="1"/>
</dbReference>
<organism evidence="9 10">
    <name type="scientific">Rhizobium leguminosarum</name>
    <dbReference type="NCBI Taxonomy" id="384"/>
    <lineage>
        <taxon>Bacteria</taxon>
        <taxon>Pseudomonadati</taxon>
        <taxon>Pseudomonadota</taxon>
        <taxon>Alphaproteobacteria</taxon>
        <taxon>Hyphomicrobiales</taxon>
        <taxon>Rhizobiaceae</taxon>
        <taxon>Rhizobium/Agrobacterium group</taxon>
        <taxon>Rhizobium</taxon>
    </lineage>
</organism>
<proteinExistence type="inferred from homology"/>
<evidence type="ECO:0000313" key="10">
    <source>
        <dbReference type="Proteomes" id="UP000290767"/>
    </source>
</evidence>
<evidence type="ECO:0000256" key="2">
    <source>
        <dbReference type="ARBA" id="ARBA00022603"/>
    </source>
</evidence>
<dbReference type="SUPFAM" id="SSF53335">
    <property type="entry name" value="S-adenosyl-L-methionine-dependent methyltransferases"/>
    <property type="match status" value="1"/>
</dbReference>
<dbReference type="Proteomes" id="UP000290767">
    <property type="component" value="Unassembled WGS sequence"/>
</dbReference>
<dbReference type="PRINTS" id="PR00105">
    <property type="entry name" value="C5METTRFRASE"/>
</dbReference>
<comment type="caution">
    <text evidence="9">The sequence shown here is derived from an EMBL/GenBank/DDBJ whole genome shotgun (WGS) entry which is preliminary data.</text>
</comment>
<keyword evidence="5" id="KW-0680">Restriction system</keyword>
<keyword evidence="4 7" id="KW-0949">S-adenosyl-L-methionine</keyword>
<evidence type="ECO:0000256" key="5">
    <source>
        <dbReference type="ARBA" id="ARBA00022747"/>
    </source>
</evidence>
<evidence type="ECO:0000256" key="1">
    <source>
        <dbReference type="ARBA" id="ARBA00011975"/>
    </source>
</evidence>
<dbReference type="PROSITE" id="PS51679">
    <property type="entry name" value="SAM_MT_C5"/>
    <property type="match status" value="1"/>
</dbReference>